<dbReference type="CDD" id="cd14777">
    <property type="entry name" value="Yhb1-globin-like"/>
    <property type="match status" value="1"/>
</dbReference>
<dbReference type="InterPro" id="IPR017927">
    <property type="entry name" value="FAD-bd_FR_type"/>
</dbReference>
<evidence type="ECO:0000259" key="16">
    <source>
        <dbReference type="PROSITE" id="PS01033"/>
    </source>
</evidence>
<feature type="active site" description="Charge relay system" evidence="15">
    <location>
        <position position="95"/>
    </location>
</feature>
<keyword evidence="6 15" id="KW-0285">Flavoprotein</keyword>
<dbReference type="Pfam" id="PF00175">
    <property type="entry name" value="NAD_binding_1"/>
    <property type="match status" value="1"/>
</dbReference>
<dbReference type="PRINTS" id="PR00410">
    <property type="entry name" value="PHEHYDRXLASE"/>
</dbReference>
<name>A0ABP3JFZ3_9BACI</name>
<evidence type="ECO:0000256" key="11">
    <source>
        <dbReference type="ARBA" id="ARBA00023004"/>
    </source>
</evidence>
<dbReference type="InterPro" id="IPR039261">
    <property type="entry name" value="FNR_nucleotide-bd"/>
</dbReference>
<evidence type="ECO:0000256" key="4">
    <source>
        <dbReference type="ARBA" id="ARBA00022617"/>
    </source>
</evidence>
<dbReference type="CDD" id="cd06184">
    <property type="entry name" value="flavohem_like_fad_nad_binding"/>
    <property type="match status" value="1"/>
</dbReference>
<dbReference type="InterPro" id="IPR009050">
    <property type="entry name" value="Globin-like_sf"/>
</dbReference>
<comment type="domain">
    <text evidence="15">Consists of two distinct domains; an N-terminal heme-containing oxygen-binding domain and a C-terminal reductase domain with binding sites for FAD and NAD(P)H.</text>
</comment>
<comment type="catalytic activity">
    <reaction evidence="13 15">
        <text>2 nitric oxide + NADH + 2 O2 = 2 nitrate + NAD(+) + H(+)</text>
        <dbReference type="Rhea" id="RHEA:19469"/>
        <dbReference type="ChEBI" id="CHEBI:15378"/>
        <dbReference type="ChEBI" id="CHEBI:15379"/>
        <dbReference type="ChEBI" id="CHEBI:16480"/>
        <dbReference type="ChEBI" id="CHEBI:17632"/>
        <dbReference type="ChEBI" id="CHEBI:57540"/>
        <dbReference type="ChEBI" id="CHEBI:57945"/>
        <dbReference type="EC" id="1.14.12.17"/>
    </reaction>
</comment>
<keyword evidence="10 15" id="KW-0560">Oxidoreductase</keyword>
<evidence type="ECO:0000313" key="18">
    <source>
        <dbReference type="EMBL" id="GAA0452223.1"/>
    </source>
</evidence>
<evidence type="ECO:0000256" key="2">
    <source>
        <dbReference type="ARBA" id="ARBA00008414"/>
    </source>
</evidence>
<keyword evidence="12 15" id="KW-0520">NAD</keyword>
<dbReference type="PRINTS" id="PR00371">
    <property type="entry name" value="FPNCR"/>
</dbReference>
<feature type="site" description="Influences the redox potential of the prosthetic heme and FAD groups" evidence="15">
    <location>
        <position position="394"/>
    </location>
</feature>
<dbReference type="InterPro" id="IPR023950">
    <property type="entry name" value="Hmp"/>
</dbReference>
<feature type="binding site" evidence="15">
    <location>
        <begin position="274"/>
        <end position="279"/>
    </location>
    <ligand>
        <name>NADP(+)</name>
        <dbReference type="ChEBI" id="CHEBI:58349"/>
    </ligand>
</feature>
<dbReference type="Proteomes" id="UP001500740">
    <property type="component" value="Unassembled WGS sequence"/>
</dbReference>
<proteinExistence type="inferred from homology"/>
<dbReference type="Gene3D" id="1.10.490.10">
    <property type="entry name" value="Globins"/>
    <property type="match status" value="1"/>
</dbReference>
<feature type="active site" description="Charge relay system" evidence="15">
    <location>
        <position position="137"/>
    </location>
</feature>
<dbReference type="HAMAP" id="MF_01252">
    <property type="entry name" value="Hmp"/>
    <property type="match status" value="1"/>
</dbReference>
<dbReference type="Pfam" id="PF00970">
    <property type="entry name" value="FAD_binding_6"/>
    <property type="match status" value="1"/>
</dbReference>
<evidence type="ECO:0000256" key="12">
    <source>
        <dbReference type="ARBA" id="ARBA00023027"/>
    </source>
</evidence>
<evidence type="ECO:0000256" key="9">
    <source>
        <dbReference type="ARBA" id="ARBA00022857"/>
    </source>
</evidence>
<comment type="cofactor">
    <cofactor evidence="15">
        <name>heme b</name>
        <dbReference type="ChEBI" id="CHEBI:60344"/>
    </cofactor>
    <text evidence="15">Binds 1 heme b (iron(II)-protoporphyrin IX) group per subunit.</text>
</comment>
<feature type="domain" description="FAD-binding FR-type" evidence="17">
    <location>
        <begin position="152"/>
        <end position="261"/>
    </location>
</feature>
<comment type="similarity">
    <text evidence="2 15">Belongs to the globin family. Two-domain flavohemoproteins subfamily.</text>
</comment>
<keyword evidence="5 15" id="KW-0561">Oxygen transport</keyword>
<sequence length="408" mass="46165">MLKEQQIQIIKSTAPVLREYGTQITTRFYNLLFENHPELLNIFNQANQKQGKQQQALANSIIAAAENIEQLEEIIPVVEKIAHKHRSIGVKPEHYPIVGENLLQTIADVLKENATEEILNSWKEAYNVIADIFIDLEANMYEQAENQNGGWSNFKDFYIAKKVKESDVITSFYLKPADEEPLPSFNPGQYISLKISIPEETYTHVRQYSLSNSPGEAHFRISVKRESDDEPNGIASNYLHDSLNIGDLIPVSAPAGDFTLDLTNHRPLVLIGGGVGVTPMMSMLHTVTKEHPNRPVTFIHAAKNSKIQAFKAEVENTLLNNNHLNVLTVYSEATEQDQSENNFTEEGYISYSWLKQNIRNLNSDFYFCGPKPFMQNVMHALLELGASPEQINYEFFGPKEDLPQPTTV</sequence>
<evidence type="ECO:0000256" key="7">
    <source>
        <dbReference type="ARBA" id="ARBA00022723"/>
    </source>
</evidence>
<evidence type="ECO:0000256" key="8">
    <source>
        <dbReference type="ARBA" id="ARBA00022827"/>
    </source>
</evidence>
<keyword evidence="8 15" id="KW-0274">FAD</keyword>
<gene>
    <name evidence="18" type="primary">hmpA</name>
    <name evidence="15" type="synonym">hmp</name>
    <name evidence="18" type="ORF">GCM10008935_03550</name>
</gene>
<evidence type="ECO:0000256" key="3">
    <source>
        <dbReference type="ARBA" id="ARBA00022448"/>
    </source>
</evidence>
<accession>A0ABP3JFZ3</accession>
<dbReference type="NCBIfam" id="NF009805">
    <property type="entry name" value="PRK13289.1"/>
    <property type="match status" value="1"/>
</dbReference>
<dbReference type="PANTHER" id="PTHR43396">
    <property type="entry name" value="FLAVOHEMOPROTEIN"/>
    <property type="match status" value="1"/>
</dbReference>
<feature type="site" description="Influences the redox potential of the prosthetic heme and FAD groups" evidence="15">
    <location>
        <position position="84"/>
    </location>
</feature>
<keyword evidence="15" id="KW-0216">Detoxification</keyword>
<feature type="binding site" evidence="15">
    <location>
        <position position="190"/>
    </location>
    <ligand>
        <name>FAD</name>
        <dbReference type="ChEBI" id="CHEBI:57692"/>
    </ligand>
</feature>
<keyword evidence="4 15" id="KW-0349">Heme</keyword>
<dbReference type="Pfam" id="PF00042">
    <property type="entry name" value="Globin"/>
    <property type="match status" value="1"/>
</dbReference>
<dbReference type="SUPFAM" id="SSF63380">
    <property type="entry name" value="Riboflavin synthase domain-like"/>
    <property type="match status" value="1"/>
</dbReference>
<comment type="function">
    <text evidence="15">Is involved in NO detoxification in an aerobic process, termed nitric oxide dioxygenase (NOD) reaction that utilizes O(2) and NAD(P)H to convert NO to nitrate, which protects the bacterium from various noxious nitrogen compounds. Therefore, plays a central role in the inducible response to nitrosative stress.</text>
</comment>
<comment type="catalytic activity">
    <reaction evidence="14 15">
        <text>2 nitric oxide + NADPH + 2 O2 = 2 nitrate + NADP(+) + H(+)</text>
        <dbReference type="Rhea" id="RHEA:19465"/>
        <dbReference type="ChEBI" id="CHEBI:15378"/>
        <dbReference type="ChEBI" id="CHEBI:15379"/>
        <dbReference type="ChEBI" id="CHEBI:16480"/>
        <dbReference type="ChEBI" id="CHEBI:17632"/>
        <dbReference type="ChEBI" id="CHEBI:57783"/>
        <dbReference type="ChEBI" id="CHEBI:58349"/>
        <dbReference type="EC" id="1.14.12.17"/>
    </reaction>
</comment>
<comment type="cofactor">
    <cofactor evidence="15">
        <name>FAD</name>
        <dbReference type="ChEBI" id="CHEBI:57692"/>
    </cofactor>
    <text evidence="15">Binds 1 FAD per subunit.</text>
</comment>
<evidence type="ECO:0000256" key="5">
    <source>
        <dbReference type="ARBA" id="ARBA00022621"/>
    </source>
</evidence>
<evidence type="ECO:0000256" key="6">
    <source>
        <dbReference type="ARBA" id="ARBA00022630"/>
    </source>
</evidence>
<feature type="site" description="Involved in heme-bound ligand stabilization and O-O bond activation" evidence="15">
    <location>
        <position position="29"/>
    </location>
</feature>
<evidence type="ECO:0000259" key="17">
    <source>
        <dbReference type="PROSITE" id="PS51384"/>
    </source>
</evidence>
<dbReference type="InterPro" id="IPR008333">
    <property type="entry name" value="Cbr1-like_FAD-bd_dom"/>
</dbReference>
<dbReference type="InterPro" id="IPR001433">
    <property type="entry name" value="OxRdtase_FAD/NAD-bd"/>
</dbReference>
<keyword evidence="7 15" id="KW-0479">Metal-binding</keyword>
<dbReference type="SUPFAM" id="SSF52343">
    <property type="entry name" value="Ferredoxin reductase-like, C-terminal NADP-linked domain"/>
    <property type="match status" value="1"/>
</dbReference>
<dbReference type="EC" id="1.14.12.17" evidence="15"/>
<keyword evidence="9 15" id="KW-0521">NADP</keyword>
<dbReference type="InterPro" id="IPR012292">
    <property type="entry name" value="Globin/Proto"/>
</dbReference>
<evidence type="ECO:0000256" key="14">
    <source>
        <dbReference type="ARBA" id="ARBA00049433"/>
    </source>
</evidence>
<evidence type="ECO:0000256" key="1">
    <source>
        <dbReference type="ARBA" id="ARBA00006401"/>
    </source>
</evidence>
<feature type="binding site" evidence="15">
    <location>
        <begin position="395"/>
        <end position="398"/>
    </location>
    <ligand>
        <name>FAD</name>
        <dbReference type="ChEBI" id="CHEBI:57692"/>
    </ligand>
</feature>
<evidence type="ECO:0000256" key="13">
    <source>
        <dbReference type="ARBA" id="ARBA00048649"/>
    </source>
</evidence>
<dbReference type="EMBL" id="BAAACZ010000003">
    <property type="protein sequence ID" value="GAA0452223.1"/>
    <property type="molecule type" value="Genomic_DNA"/>
</dbReference>
<dbReference type="Gene3D" id="2.40.30.10">
    <property type="entry name" value="Translation factors"/>
    <property type="match status" value="1"/>
</dbReference>
<keyword evidence="11 15" id="KW-0408">Iron</keyword>
<dbReference type="PROSITE" id="PS01033">
    <property type="entry name" value="GLOBIN"/>
    <property type="match status" value="1"/>
</dbReference>
<dbReference type="PROSITE" id="PS51384">
    <property type="entry name" value="FAD_FR"/>
    <property type="match status" value="1"/>
</dbReference>
<evidence type="ECO:0000256" key="10">
    <source>
        <dbReference type="ARBA" id="ARBA00023002"/>
    </source>
</evidence>
<evidence type="ECO:0000256" key="15">
    <source>
        <dbReference type="HAMAP-Rule" id="MF_01252"/>
    </source>
</evidence>
<dbReference type="PANTHER" id="PTHR43396:SF3">
    <property type="entry name" value="FLAVOHEMOPROTEIN"/>
    <property type="match status" value="1"/>
</dbReference>
<feature type="domain" description="Globin" evidence="16">
    <location>
        <begin position="1"/>
        <end position="138"/>
    </location>
</feature>
<dbReference type="InterPro" id="IPR001709">
    <property type="entry name" value="Flavoprot_Pyr_Nucl_cyt_Rdtase"/>
</dbReference>
<dbReference type="SUPFAM" id="SSF46458">
    <property type="entry name" value="Globin-like"/>
    <property type="match status" value="1"/>
</dbReference>
<dbReference type="InterPro" id="IPR017938">
    <property type="entry name" value="Riboflavin_synthase-like_b-brl"/>
</dbReference>
<dbReference type="RefSeq" id="WP_343781377.1">
    <property type="nucleotide sequence ID" value="NZ_BAAACZ010000003.1"/>
</dbReference>
<comment type="similarity">
    <text evidence="1 15">In the C-terminal section; belongs to the flavoprotein pyridine nucleotide cytochrome reductase family.</text>
</comment>
<keyword evidence="19" id="KW-1185">Reference proteome</keyword>
<organism evidence="18 19">
    <name type="scientific">Alkalibacillus silvisoli</name>
    <dbReference type="NCBI Taxonomy" id="392823"/>
    <lineage>
        <taxon>Bacteria</taxon>
        <taxon>Bacillati</taxon>
        <taxon>Bacillota</taxon>
        <taxon>Bacilli</taxon>
        <taxon>Bacillales</taxon>
        <taxon>Bacillaceae</taxon>
        <taxon>Alkalibacillus</taxon>
    </lineage>
</organism>
<keyword evidence="3 15" id="KW-0813">Transport</keyword>
<feature type="binding site" description="proximal binding residue" evidence="15">
    <location>
        <position position="85"/>
    </location>
    <ligand>
        <name>heme b</name>
        <dbReference type="ChEBI" id="CHEBI:60344"/>
    </ligand>
    <ligandPart>
        <name>Fe</name>
        <dbReference type="ChEBI" id="CHEBI:18248"/>
    </ligandPart>
</feature>
<reference evidence="19" key="1">
    <citation type="journal article" date="2019" name="Int. J. Syst. Evol. Microbiol.">
        <title>The Global Catalogue of Microorganisms (GCM) 10K type strain sequencing project: providing services to taxonomists for standard genome sequencing and annotation.</title>
        <authorList>
            <consortium name="The Broad Institute Genomics Platform"/>
            <consortium name="The Broad Institute Genome Sequencing Center for Infectious Disease"/>
            <person name="Wu L."/>
            <person name="Ma J."/>
        </authorList>
    </citation>
    <scope>NUCLEOTIDE SEQUENCE [LARGE SCALE GENOMIC DNA]</scope>
    <source>
        <strain evidence="19">JCM 14193</strain>
    </source>
</reference>
<feature type="region of interest" description="Reductase" evidence="15">
    <location>
        <begin position="149"/>
        <end position="408"/>
    </location>
</feature>
<feature type="binding site" evidence="15">
    <location>
        <begin position="206"/>
        <end position="209"/>
    </location>
    <ligand>
        <name>FAD</name>
        <dbReference type="ChEBI" id="CHEBI:57692"/>
    </ligand>
</feature>
<dbReference type="InterPro" id="IPR000971">
    <property type="entry name" value="Globin"/>
</dbReference>
<dbReference type="Gene3D" id="3.40.50.80">
    <property type="entry name" value="Nucleotide-binding domain of ferredoxin-NADP reductase (FNR) module"/>
    <property type="match status" value="1"/>
</dbReference>
<protein>
    <recommendedName>
        <fullName evidence="15">Flavohemoprotein</fullName>
    </recommendedName>
    <alternativeName>
        <fullName evidence="15">Flavohemoglobin</fullName>
    </alternativeName>
    <alternativeName>
        <fullName evidence="15">Hemoglobin-like protein</fullName>
    </alternativeName>
    <alternativeName>
        <fullName evidence="15">Nitric oxide dioxygenase</fullName>
        <shortName evidence="15">NO oxygenase</shortName>
        <shortName evidence="15">NOD</shortName>
        <ecNumber evidence="15">1.14.12.17</ecNumber>
    </alternativeName>
</protein>
<evidence type="ECO:0000313" key="19">
    <source>
        <dbReference type="Proteomes" id="UP001500740"/>
    </source>
</evidence>
<comment type="caution">
    <text evidence="18">The sequence shown here is derived from an EMBL/GenBank/DDBJ whole genome shotgun (WGS) entry which is preliminary data.</text>
</comment>